<reference evidence="3 4" key="1">
    <citation type="submission" date="2020-08" db="EMBL/GenBank/DDBJ databases">
        <title>Genomic Encyclopedia of Type Strains, Phase IV (KMG-IV): sequencing the most valuable type-strain genomes for metagenomic binning, comparative biology and taxonomic classification.</title>
        <authorList>
            <person name="Goeker M."/>
        </authorList>
    </citation>
    <scope>NUCLEOTIDE SEQUENCE [LARGE SCALE GENOMIC DNA]</scope>
    <source>
        <strain evidence="3 4">DSM 100211</strain>
    </source>
</reference>
<accession>A0A7W6DCT8</accession>
<gene>
    <name evidence="3" type="ORF">GGQ64_002664</name>
</gene>
<proteinExistence type="predicted"/>
<protein>
    <submittedName>
        <fullName evidence="3">CYTH domain-containing protein</fullName>
    </submittedName>
</protein>
<dbReference type="PANTHER" id="PTHR40114">
    <property type="entry name" value="SLR0698 PROTEIN"/>
    <property type="match status" value="1"/>
</dbReference>
<dbReference type="InterPro" id="IPR012042">
    <property type="entry name" value="NeuTTM/CthTTM-like"/>
</dbReference>
<feature type="domain" description="CYTH" evidence="2">
    <location>
        <begin position="2"/>
        <end position="149"/>
    </location>
</feature>
<dbReference type="Gene3D" id="2.40.320.10">
    <property type="entry name" value="Hypothetical Protein Pfu-838710-001"/>
    <property type="match status" value="1"/>
</dbReference>
<evidence type="ECO:0000259" key="2">
    <source>
        <dbReference type="PROSITE" id="PS51707"/>
    </source>
</evidence>
<dbReference type="Proteomes" id="UP000574761">
    <property type="component" value="Unassembled WGS sequence"/>
</dbReference>
<name>A0A7W6DCT8_9HYPH</name>
<comment type="caution">
    <text evidence="3">The sequence shown here is derived from an EMBL/GenBank/DDBJ whole genome shotgun (WGS) entry which is preliminary data.</text>
</comment>
<dbReference type="AlphaFoldDB" id="A0A7W6DCT8"/>
<dbReference type="PIRSF" id="PIRSF016487">
    <property type="entry name" value="CYTH_UCP016487"/>
    <property type="match status" value="1"/>
</dbReference>
<dbReference type="CDD" id="cd07891">
    <property type="entry name" value="CYTH-like_CthTTM-like_1"/>
    <property type="match status" value="1"/>
</dbReference>
<organism evidence="3 4">
    <name type="scientific">Mycoplana azooxidifex</name>
    <dbReference type="NCBI Taxonomy" id="1636188"/>
    <lineage>
        <taxon>Bacteria</taxon>
        <taxon>Pseudomonadati</taxon>
        <taxon>Pseudomonadota</taxon>
        <taxon>Alphaproteobacteria</taxon>
        <taxon>Hyphomicrobiales</taxon>
        <taxon>Rhizobiaceae</taxon>
        <taxon>Mycoplana</taxon>
    </lineage>
</organism>
<sequence>MAKEIERKFLVSGKRWRLSADAGVSIKQGYLATMDDRSLRVRAYSDGRACLTLKIGQTALSRDEYEFEIDPAVAEEMLGQAIGTVIEKVRHEVEHKGFTWEVDVYGGRYSGLVVAEVELRDETDKPEIPDWVGREVTGDYRYSNQAMALSEGALRSSHEPQSQSG</sequence>
<dbReference type="RefSeq" id="WP_183804894.1">
    <property type="nucleotide sequence ID" value="NZ_JACIEE010000005.1"/>
</dbReference>
<dbReference type="EMBL" id="JACIEE010000005">
    <property type="protein sequence ID" value="MBB3977458.1"/>
    <property type="molecule type" value="Genomic_DNA"/>
</dbReference>
<evidence type="ECO:0000256" key="1">
    <source>
        <dbReference type="PIRSR" id="PIRSR016487-1"/>
    </source>
</evidence>
<evidence type="ECO:0000313" key="3">
    <source>
        <dbReference type="EMBL" id="MBB3977458.1"/>
    </source>
</evidence>
<dbReference type="PROSITE" id="PS51707">
    <property type="entry name" value="CYTH"/>
    <property type="match status" value="1"/>
</dbReference>
<dbReference type="PANTHER" id="PTHR40114:SF1">
    <property type="entry name" value="SLR0698 PROTEIN"/>
    <property type="match status" value="1"/>
</dbReference>
<dbReference type="SUPFAM" id="SSF55154">
    <property type="entry name" value="CYTH-like phosphatases"/>
    <property type="match status" value="1"/>
</dbReference>
<dbReference type="SMART" id="SM01118">
    <property type="entry name" value="CYTH"/>
    <property type="match status" value="1"/>
</dbReference>
<dbReference type="InterPro" id="IPR033469">
    <property type="entry name" value="CYTH-like_dom_sf"/>
</dbReference>
<feature type="active site" description="Proton acceptor" evidence="1">
    <location>
        <position position="30"/>
    </location>
</feature>
<dbReference type="Pfam" id="PF01928">
    <property type="entry name" value="CYTH"/>
    <property type="match status" value="1"/>
</dbReference>
<dbReference type="InterPro" id="IPR023577">
    <property type="entry name" value="CYTH_domain"/>
</dbReference>
<evidence type="ECO:0000313" key="4">
    <source>
        <dbReference type="Proteomes" id="UP000574761"/>
    </source>
</evidence>
<keyword evidence="4" id="KW-1185">Reference proteome</keyword>